<keyword evidence="3" id="KW-1185">Reference proteome</keyword>
<proteinExistence type="predicted"/>
<dbReference type="InterPro" id="IPR045266">
    <property type="entry name" value="DOH_DOMON"/>
</dbReference>
<protein>
    <recommendedName>
        <fullName evidence="4">DOMON domain-containing protein</fullName>
    </recommendedName>
</protein>
<accession>A0ABD3M8V9</accession>
<feature type="region of interest" description="Disordered" evidence="1">
    <location>
        <begin position="1"/>
        <end position="21"/>
    </location>
</feature>
<sequence length="321" mass="34606">MSIGAAADANDKHRELQSSPTYYPTYAPIESSMVDASATTATGATMSTTSGGGGVSSSELESWMVCPEYSATPTQLNMDQLAFYHSVALAPEGDSRIGLLCGKLELNDGSTGSGYIGFGISPDGEMSESVGIVGLPDTGSVEKYWLMDGYVERMSDDKQTLLYTTISQDEDGTPYMEFAKFLYEEEELPILANGDNTFLFALGESSELAYHSRGEGSFTLDLETPASNATTTSDATVTGATSTLTASTTFGIEGETFVSCEMFLIPEHTLTLLLPRVQYLQPQQRRLPAKKQSQPPRLPQWSFNPPPLTRAVPPSDILFTK</sequence>
<evidence type="ECO:0008006" key="4">
    <source>
        <dbReference type="Google" id="ProtNLM"/>
    </source>
</evidence>
<reference evidence="2 3" key="1">
    <citation type="submission" date="2024-10" db="EMBL/GenBank/DDBJ databases">
        <title>Updated reference genomes for cyclostephanoid diatoms.</title>
        <authorList>
            <person name="Roberts W.R."/>
            <person name="Alverson A.J."/>
        </authorList>
    </citation>
    <scope>NUCLEOTIDE SEQUENCE [LARGE SCALE GENOMIC DNA]</scope>
    <source>
        <strain evidence="2 3">AJA232-27</strain>
    </source>
</reference>
<dbReference type="CDD" id="cd09631">
    <property type="entry name" value="DOMON_DOH"/>
    <property type="match status" value="1"/>
</dbReference>
<comment type="caution">
    <text evidence="2">The sequence shown here is derived from an EMBL/GenBank/DDBJ whole genome shotgun (WGS) entry which is preliminary data.</text>
</comment>
<dbReference type="EMBL" id="JALLBG020000214">
    <property type="protein sequence ID" value="KAL3759089.1"/>
    <property type="molecule type" value="Genomic_DNA"/>
</dbReference>
<evidence type="ECO:0000313" key="3">
    <source>
        <dbReference type="Proteomes" id="UP001530293"/>
    </source>
</evidence>
<evidence type="ECO:0000256" key="1">
    <source>
        <dbReference type="SAM" id="MobiDB-lite"/>
    </source>
</evidence>
<gene>
    <name evidence="2" type="ORF">ACHAWU_008698</name>
</gene>
<dbReference type="Proteomes" id="UP001530293">
    <property type="component" value="Unassembled WGS sequence"/>
</dbReference>
<dbReference type="AlphaFoldDB" id="A0ABD3M8V9"/>
<organism evidence="2 3">
    <name type="scientific">Discostella pseudostelligera</name>
    <dbReference type="NCBI Taxonomy" id="259834"/>
    <lineage>
        <taxon>Eukaryota</taxon>
        <taxon>Sar</taxon>
        <taxon>Stramenopiles</taxon>
        <taxon>Ochrophyta</taxon>
        <taxon>Bacillariophyta</taxon>
        <taxon>Coscinodiscophyceae</taxon>
        <taxon>Thalassiosirophycidae</taxon>
        <taxon>Stephanodiscales</taxon>
        <taxon>Stephanodiscaceae</taxon>
        <taxon>Discostella</taxon>
    </lineage>
</organism>
<feature type="region of interest" description="Disordered" evidence="1">
    <location>
        <begin position="284"/>
        <end position="321"/>
    </location>
</feature>
<name>A0ABD3M8V9_9STRA</name>
<evidence type="ECO:0000313" key="2">
    <source>
        <dbReference type="EMBL" id="KAL3759089.1"/>
    </source>
</evidence>